<dbReference type="PANTHER" id="PTHR31431">
    <property type="entry name" value="NUCLEOPORIN NUP188 HOMOLOG"/>
    <property type="match status" value="1"/>
</dbReference>
<gene>
    <name evidence="10" type="ORF">M231_03703</name>
</gene>
<dbReference type="OrthoDB" id="102511at2759"/>
<organism evidence="10 11">
    <name type="scientific">Tremella mesenterica</name>
    <name type="common">Jelly fungus</name>
    <dbReference type="NCBI Taxonomy" id="5217"/>
    <lineage>
        <taxon>Eukaryota</taxon>
        <taxon>Fungi</taxon>
        <taxon>Dikarya</taxon>
        <taxon>Basidiomycota</taxon>
        <taxon>Agaricomycotina</taxon>
        <taxon>Tremellomycetes</taxon>
        <taxon>Tremellales</taxon>
        <taxon>Tremellaceae</taxon>
        <taxon>Tremella</taxon>
    </lineage>
</organism>
<dbReference type="GO" id="GO:0006606">
    <property type="term" value="P:protein import into nucleus"/>
    <property type="evidence" value="ECO:0007669"/>
    <property type="project" value="TreeGrafter"/>
</dbReference>
<keyword evidence="6" id="KW-0906">Nuclear pore complex</keyword>
<dbReference type="STRING" id="5217.A0A4Q1BMC0"/>
<reference evidence="10 11" key="1">
    <citation type="submission" date="2016-06" db="EMBL/GenBank/DDBJ databases">
        <title>Evolution of pathogenesis and genome organization in the Tremellales.</title>
        <authorList>
            <person name="Cuomo C."/>
            <person name="Litvintseva A."/>
            <person name="Heitman J."/>
            <person name="Chen Y."/>
            <person name="Sun S."/>
            <person name="Springer D."/>
            <person name="Dromer F."/>
            <person name="Young S."/>
            <person name="Zeng Q."/>
            <person name="Chapman S."/>
            <person name="Gujja S."/>
            <person name="Saif S."/>
            <person name="Birren B."/>
        </authorList>
    </citation>
    <scope>NUCLEOTIDE SEQUENCE [LARGE SCALE GENOMIC DNA]</scope>
    <source>
        <strain evidence="10 11">ATCC 28783</strain>
    </source>
</reference>
<protein>
    <recommendedName>
        <fullName evidence="9">Nucleoporin Nup188 N-terminal subdomain III domain-containing protein</fullName>
    </recommendedName>
</protein>
<keyword evidence="5" id="KW-0811">Translocation</keyword>
<evidence type="ECO:0000256" key="5">
    <source>
        <dbReference type="ARBA" id="ARBA00023010"/>
    </source>
</evidence>
<dbReference type="InParanoid" id="A0A4Q1BMC0"/>
<feature type="compositionally biased region" description="Basic and acidic residues" evidence="8">
    <location>
        <begin position="1813"/>
        <end position="1822"/>
    </location>
</feature>
<evidence type="ECO:0000256" key="2">
    <source>
        <dbReference type="ARBA" id="ARBA00022448"/>
    </source>
</evidence>
<dbReference type="InterPro" id="IPR044840">
    <property type="entry name" value="Nup188"/>
</dbReference>
<keyword evidence="4" id="KW-0653">Protein transport</keyword>
<dbReference type="VEuPathDB" id="FungiDB:TREMEDRAFT_74637"/>
<name>A0A4Q1BMC0_TREME</name>
<dbReference type="Proteomes" id="UP000289152">
    <property type="component" value="Unassembled WGS sequence"/>
</dbReference>
<sequence>MVQEVTRASKELSVDDYLTPLTTIRDSLLNPPSLIPLKKLLILLPWHLPRLTSPWKPFKPPESSSVSKLDSQTIPIPSTSLTINLDPDIKKWAIKLSDHAKMDETDALLMYKSYKRYALEGGEELKEGEMLERLLSWYSEEVIAAGQIVMTCMTLARTENDLTVLAFGVKEEVVGEVASLIENVFRAFGGLAQHQLEGVQRTDYPLFWATHQLRLQDNLLQLLFTALWQTPDREPSVSEALIKGTVMSDFGAMQANREFWEADQECQRLASRIRDGLVLISLESMCLGIVISGDEIEGTLLENTSRILSIHDFLMKQSEELEMTDKTEGEYPTWPMPIVCLAWAVILRYLPDERDPASNSGIEAFQVMATRALKPTSGLFWWLGRLLKGPLLEPSRETGTTQADLIIRRKVIKDLLIGLTGLIQINFIPDRIGLYSVWEMLLRGNDREVSQALCDDYWTYDYAYDTRRSILDESRFPLLPSQLLQVLGALAGSSSLGFDQDTCVRVCQYFTHLPRITFVTRSDAYRVTGRNTSNQREVQVSRPIVLPGGAIVAIGTPGVIISNEESPQDVITWDTSNSRLSGWALLSELLREAARVPRAQYTAIPSLSASRNPVHMTVADLGVLAETDEILATGLSFLQSTLKPTSPLTPEIIAALSPDRSRPPMQSIIEILVHILSTSTSPDLSSRQIDITSSTLELLSTTLQLASGEAWSIVRSSGLFISSTTTSKKSLSSRLIASDSSRADYRITLSLLRLVQGLVKRPANLPVPDDVLLRAALHTIHADVWSQYQGWRYRDVTQKWTIAAILADTFDTVLRHPFGEDGKLTSAASILVDSFIVSASPITYRPIIDVVSQYDQLIRRLVGLRRSNDAQQVVSAFEAALSLMSTLFRLSVALQIPSNALPTAMMSLNITSLHGQKVQLVDLLLDLTCQPSSPEPTKLVILKTLRTYLHSSPDGVPLSGLLRNAERTFYDVSQLTNEEASVDQRSAAWKLLASAASTPGCAVFCIGSPAVKPLGEILGSAVEQITNWEDTFQSSPLLLSAQLAYVGAIIQSSPSSKTISELRKNPGFWQNIIDITSKHVPPPPTFTLSMHSEDFAIRIRTYAHSIRSKAEATSLLSTELKAILESDDDPREAKAQPLILSLFRNTSQLQEASLTAVHSSCNPELHTAEQSKLSSAGVKLSNIRHITLTGEREYGLGYLYDDTSIHGDNSVQASVNFAIDMLNLSWSMLDADISLTRAFLSLCEQVSSWVEGDALASEATLRAGVAVAERLAEEDRGGDVMFSIQHDRLCILSILLDFALGDSSPDGKLISRLCSSIRSMLESQVFPPILSMRQTGLPAIHRPILEIVYAAAQHLSTVDKLTAEGFFEPALSFVVEAADVVLDAVTRNQPSPLVSELGVIVGNICELSKGALNDIQWLDKLGEYDLIGRSLEVLTRARITPLPNSSLSTSSKSNPNLNVNSSLSQSQKLSFLKPSPTSLSSSSTQPITSTSSGHVSPAVSAILLFHLALSHIPSSAEKLAVSGLLPAYSDNVISSLAETASLLPDTSPHAAWCSMLSIIKTLLTTLPDTLSYIRSDVIPFIRVCTPQLTHAMSWDGQSSMSTSATEEMELVVEVFYTISTAVGGSTGITSEYGPLGVGLLRGLLYALSHPRLLSASIIPTDEEEQEMLMKELETGETNEPELLDWEKTPLLASRTAGLLRVGRTVVMTLVNLTDAWESLKMEGVMSELILRPSEEDGISASTDPIGIINDLHSIYLPLSITPSPANGEQRSVAAVAKQFTEAAALLSTAQLVGRHSLLPRNTSEDDDMELEIEDRKSGGDKEGHVLRELEGDLLGLLDGGKGLMGWLRVVAERSFSGGE</sequence>
<evidence type="ECO:0000313" key="11">
    <source>
        <dbReference type="Proteomes" id="UP000289152"/>
    </source>
</evidence>
<evidence type="ECO:0000256" key="8">
    <source>
        <dbReference type="SAM" id="MobiDB-lite"/>
    </source>
</evidence>
<accession>A0A4Q1BMC0</accession>
<dbReference type="GO" id="GO:0006405">
    <property type="term" value="P:RNA export from nucleus"/>
    <property type="evidence" value="ECO:0007669"/>
    <property type="project" value="TreeGrafter"/>
</dbReference>
<comment type="caution">
    <text evidence="10">The sequence shown here is derived from an EMBL/GenBank/DDBJ whole genome shotgun (WGS) entry which is preliminary data.</text>
</comment>
<evidence type="ECO:0000256" key="1">
    <source>
        <dbReference type="ARBA" id="ARBA00004567"/>
    </source>
</evidence>
<evidence type="ECO:0000313" key="10">
    <source>
        <dbReference type="EMBL" id="RXK38973.1"/>
    </source>
</evidence>
<dbReference type="PANTHER" id="PTHR31431:SF1">
    <property type="entry name" value="NUCLEOPORIN NUP188"/>
    <property type="match status" value="1"/>
</dbReference>
<dbReference type="GO" id="GO:0051028">
    <property type="term" value="P:mRNA transport"/>
    <property type="evidence" value="ECO:0007669"/>
    <property type="project" value="UniProtKB-KW"/>
</dbReference>
<dbReference type="InterPro" id="IPR048883">
    <property type="entry name" value="Nup188_N-subdom_III"/>
</dbReference>
<dbReference type="EMBL" id="SDIL01000038">
    <property type="protein sequence ID" value="RXK38973.1"/>
    <property type="molecule type" value="Genomic_DNA"/>
</dbReference>
<dbReference type="GO" id="GO:0044611">
    <property type="term" value="C:nuclear pore inner ring"/>
    <property type="evidence" value="ECO:0007669"/>
    <property type="project" value="TreeGrafter"/>
</dbReference>
<evidence type="ECO:0000259" key="9">
    <source>
        <dbReference type="Pfam" id="PF21093"/>
    </source>
</evidence>
<evidence type="ECO:0000256" key="4">
    <source>
        <dbReference type="ARBA" id="ARBA00022927"/>
    </source>
</evidence>
<keyword evidence="7" id="KW-0539">Nucleus</keyword>
<proteinExistence type="predicted"/>
<keyword evidence="11" id="KW-1185">Reference proteome</keyword>
<dbReference type="Pfam" id="PF21093">
    <property type="entry name" value="Nup188_N-subdom_III"/>
    <property type="match status" value="1"/>
</dbReference>
<dbReference type="Gene3D" id="1.25.10.70">
    <property type="match status" value="1"/>
</dbReference>
<evidence type="ECO:0000256" key="6">
    <source>
        <dbReference type="ARBA" id="ARBA00023132"/>
    </source>
</evidence>
<feature type="domain" description="Nucleoporin Nup188 N-terminal subdomain III" evidence="9">
    <location>
        <begin position="626"/>
        <end position="905"/>
    </location>
</feature>
<keyword evidence="3" id="KW-0509">mRNA transport</keyword>
<dbReference type="GO" id="GO:0017056">
    <property type="term" value="F:structural constituent of nuclear pore"/>
    <property type="evidence" value="ECO:0007669"/>
    <property type="project" value="InterPro"/>
</dbReference>
<keyword evidence="2" id="KW-0813">Transport</keyword>
<evidence type="ECO:0000256" key="7">
    <source>
        <dbReference type="ARBA" id="ARBA00023242"/>
    </source>
</evidence>
<feature type="region of interest" description="Disordered" evidence="8">
    <location>
        <begin position="1797"/>
        <end position="1822"/>
    </location>
</feature>
<comment type="subcellular location">
    <subcellularLocation>
        <location evidence="1">Nucleus</location>
        <location evidence="1">Nuclear pore complex</location>
    </subcellularLocation>
</comment>
<evidence type="ECO:0000256" key="3">
    <source>
        <dbReference type="ARBA" id="ARBA00022816"/>
    </source>
</evidence>